<reference evidence="2 4" key="1">
    <citation type="journal article" date="2020" name="Stud. Mycol.">
        <title>101 Dothideomycetes genomes: a test case for predicting lifestyles and emergence of pathogens.</title>
        <authorList>
            <person name="Haridas S."/>
            <person name="Albert R."/>
            <person name="Binder M."/>
            <person name="Bloem J."/>
            <person name="Labutti K."/>
            <person name="Salamov A."/>
            <person name="Andreopoulos B."/>
            <person name="Baker S."/>
            <person name="Barry K."/>
            <person name="Bills G."/>
            <person name="Bluhm B."/>
            <person name="Cannon C."/>
            <person name="Castanera R."/>
            <person name="Culley D."/>
            <person name="Daum C."/>
            <person name="Ezra D."/>
            <person name="Gonzalez J."/>
            <person name="Henrissat B."/>
            <person name="Kuo A."/>
            <person name="Liang C."/>
            <person name="Lipzen A."/>
            <person name="Lutzoni F."/>
            <person name="Magnuson J."/>
            <person name="Mondo S."/>
            <person name="Nolan M."/>
            <person name="Ohm R."/>
            <person name="Pangilinan J."/>
            <person name="Park H.-J."/>
            <person name="Ramirez L."/>
            <person name="Alfaro M."/>
            <person name="Sun H."/>
            <person name="Tritt A."/>
            <person name="Yoshinaga Y."/>
            <person name="Zwiers L.-H."/>
            <person name="Turgeon B."/>
            <person name="Goodwin S."/>
            <person name="Spatafora J."/>
            <person name="Crous P."/>
            <person name="Grigoriev I."/>
        </authorList>
    </citation>
    <scope>NUCLEOTIDE SEQUENCE</scope>
    <source>
        <strain evidence="2 4">CBS 304.34</strain>
    </source>
</reference>
<keyword evidence="3" id="KW-1185">Reference proteome</keyword>
<evidence type="ECO:0000313" key="4">
    <source>
        <dbReference type="RefSeq" id="XP_033573239.1"/>
    </source>
</evidence>
<dbReference type="RefSeq" id="XP_033573239.1">
    <property type="nucleotide sequence ID" value="XM_033720654.1"/>
</dbReference>
<dbReference type="AlphaFoldDB" id="A0A6A6YDW4"/>
<reference evidence="4" key="2">
    <citation type="submission" date="2020-04" db="EMBL/GenBank/DDBJ databases">
        <authorList>
            <consortium name="NCBI Genome Project"/>
        </authorList>
    </citation>
    <scope>NUCLEOTIDE SEQUENCE</scope>
    <source>
        <strain evidence="4">CBS 304.34</strain>
    </source>
</reference>
<dbReference type="GeneID" id="54461547"/>
<proteinExistence type="predicted"/>
<feature type="compositionally biased region" description="Pro residues" evidence="1">
    <location>
        <begin position="112"/>
        <end position="121"/>
    </location>
</feature>
<sequence length="270" mass="29623">MCFLNCIVCSCNAIYHDPNIRLCVQKRGLRPGNCPGWKTAITYVNVPCPDCPPHHPFPPPLQHFSLFVGEDPTDLFGVPSPEHRHSRSRADVPLYQRHVTMEHDVFPEPTHEPPPPPPIPPELIRDPFPNLVDPTPEILADFYAHENAELARLRAVIAPSVAGYSPPPFNPPRWRSVRSAAGDDWSRDTASVSSNGSGSWPSQNQIAVPGSPQSISPGNSVSTSPSSSDDSVQAQHGSPRPRSRQAGGYMPDRGGLFPYFAPFHHSHFGM</sequence>
<dbReference type="Proteomes" id="UP000504636">
    <property type="component" value="Unplaced"/>
</dbReference>
<feature type="region of interest" description="Disordered" evidence="1">
    <location>
        <begin position="164"/>
        <end position="251"/>
    </location>
</feature>
<evidence type="ECO:0000313" key="3">
    <source>
        <dbReference type="Proteomes" id="UP000504636"/>
    </source>
</evidence>
<name>A0A6A6YDW4_9PEZI</name>
<feature type="compositionally biased region" description="Low complexity" evidence="1">
    <location>
        <begin position="214"/>
        <end position="232"/>
    </location>
</feature>
<organism evidence="2">
    <name type="scientific">Mytilinidion resinicola</name>
    <dbReference type="NCBI Taxonomy" id="574789"/>
    <lineage>
        <taxon>Eukaryota</taxon>
        <taxon>Fungi</taxon>
        <taxon>Dikarya</taxon>
        <taxon>Ascomycota</taxon>
        <taxon>Pezizomycotina</taxon>
        <taxon>Dothideomycetes</taxon>
        <taxon>Pleosporomycetidae</taxon>
        <taxon>Mytilinidiales</taxon>
        <taxon>Mytilinidiaceae</taxon>
        <taxon>Mytilinidion</taxon>
    </lineage>
</organism>
<protein>
    <submittedName>
        <fullName evidence="2 4">Uncharacterized protein</fullName>
    </submittedName>
</protein>
<gene>
    <name evidence="2 4" type="ORF">BDZ99DRAFT_465916</name>
</gene>
<feature type="compositionally biased region" description="Low complexity" evidence="1">
    <location>
        <begin position="191"/>
        <end position="205"/>
    </location>
</feature>
<dbReference type="EMBL" id="MU003707">
    <property type="protein sequence ID" value="KAF2806275.1"/>
    <property type="molecule type" value="Genomic_DNA"/>
</dbReference>
<feature type="region of interest" description="Disordered" evidence="1">
    <location>
        <begin position="105"/>
        <end position="127"/>
    </location>
</feature>
<accession>A0A6A6YDW4</accession>
<evidence type="ECO:0000256" key="1">
    <source>
        <dbReference type="SAM" id="MobiDB-lite"/>
    </source>
</evidence>
<evidence type="ECO:0000313" key="2">
    <source>
        <dbReference type="EMBL" id="KAF2806275.1"/>
    </source>
</evidence>
<reference evidence="4" key="3">
    <citation type="submission" date="2025-04" db="UniProtKB">
        <authorList>
            <consortium name="RefSeq"/>
        </authorList>
    </citation>
    <scope>IDENTIFICATION</scope>
    <source>
        <strain evidence="4">CBS 304.34</strain>
    </source>
</reference>